<dbReference type="Gene3D" id="2.160.10.10">
    <property type="entry name" value="Hexapeptide repeat proteins"/>
    <property type="match status" value="1"/>
</dbReference>
<dbReference type="GO" id="GO:0005869">
    <property type="term" value="C:dynactin complex"/>
    <property type="evidence" value="ECO:0007669"/>
    <property type="project" value="TreeGrafter"/>
</dbReference>
<comment type="subcellular location">
    <subcellularLocation>
        <location evidence="1">Cytoplasm</location>
        <location evidence="1">Cytoskeleton</location>
    </subcellularLocation>
</comment>
<keyword evidence="6" id="KW-1185">Reference proteome</keyword>
<accession>A0A0N5ARF3</accession>
<dbReference type="InterPro" id="IPR011004">
    <property type="entry name" value="Trimer_LpxA-like_sf"/>
</dbReference>
<dbReference type="InterPro" id="IPR047125">
    <property type="entry name" value="DCTN5"/>
</dbReference>
<dbReference type="Proteomes" id="UP000046393">
    <property type="component" value="Unplaced"/>
</dbReference>
<dbReference type="WBParaSite" id="SMUV_0000730101-mRNA-1">
    <property type="protein sequence ID" value="SMUV_0000730101-mRNA-1"/>
    <property type="gene ID" value="SMUV_0000730101"/>
</dbReference>
<evidence type="ECO:0000256" key="1">
    <source>
        <dbReference type="ARBA" id="ARBA00004245"/>
    </source>
</evidence>
<protein>
    <recommendedName>
        <fullName evidence="5">Dynactin subunit 5</fullName>
    </recommendedName>
</protein>
<proteinExistence type="inferred from homology"/>
<dbReference type="AlphaFoldDB" id="A0A0N5ARF3"/>
<dbReference type="SUPFAM" id="SSF51161">
    <property type="entry name" value="Trimeric LpxA-like enzymes"/>
    <property type="match status" value="1"/>
</dbReference>
<evidence type="ECO:0000256" key="2">
    <source>
        <dbReference type="ARBA" id="ARBA00022490"/>
    </source>
</evidence>
<evidence type="ECO:0000256" key="5">
    <source>
        <dbReference type="ARBA" id="ARBA00034865"/>
    </source>
</evidence>
<evidence type="ECO:0000256" key="4">
    <source>
        <dbReference type="ARBA" id="ARBA00034706"/>
    </source>
</evidence>
<reference evidence="7" key="1">
    <citation type="submission" date="2017-02" db="UniProtKB">
        <authorList>
            <consortium name="WormBaseParasite"/>
        </authorList>
    </citation>
    <scope>IDENTIFICATION</scope>
</reference>
<evidence type="ECO:0000313" key="7">
    <source>
        <dbReference type="WBParaSite" id="SMUV_0000730101-mRNA-1"/>
    </source>
</evidence>
<evidence type="ECO:0000256" key="3">
    <source>
        <dbReference type="ARBA" id="ARBA00023212"/>
    </source>
</evidence>
<keyword evidence="3" id="KW-0206">Cytoskeleton</keyword>
<dbReference type="PANTHER" id="PTHR46126:SF1">
    <property type="entry name" value="DYNACTIN SUBUNIT 5"/>
    <property type="match status" value="1"/>
</dbReference>
<name>A0A0N5ARF3_9BILA</name>
<dbReference type="CDD" id="cd03359">
    <property type="entry name" value="LbH_Dynactin_5"/>
    <property type="match status" value="1"/>
</dbReference>
<dbReference type="STRING" id="451379.A0A0N5ARF3"/>
<evidence type="ECO:0000313" key="6">
    <source>
        <dbReference type="Proteomes" id="UP000046393"/>
    </source>
</evidence>
<dbReference type="Pfam" id="PF21711">
    <property type="entry name" value="DCTN5"/>
    <property type="match status" value="1"/>
</dbReference>
<sequence length="194" mass="21335">MEIQPMYYEKGTVVETATGNKVSRRDTHLFGSTNIVLSGKSIIMDGCILRGDLNSIRIGKYCVIGEKSIIRPSYKAFSKGFTYFPIHVGDYVFIENVSNSLIICQNCVIMASQIGSYVHIGRNSIIGRNVVLKDCVQILPDSVVPQDAIIPPFSIVGGNPATVVGELPSMTQDLMIQANKSFYENFISSAKKFL</sequence>
<comment type="similarity">
    <text evidence="4">Belongs to the dynactin subunits 5/6 family. Dynactin subunit 5 subfamily.</text>
</comment>
<dbReference type="PANTHER" id="PTHR46126">
    <property type="entry name" value="DYNACTIN SUBUNIT 5"/>
    <property type="match status" value="1"/>
</dbReference>
<keyword evidence="2" id="KW-0963">Cytoplasm</keyword>
<organism evidence="6 7">
    <name type="scientific">Syphacia muris</name>
    <dbReference type="NCBI Taxonomy" id="451379"/>
    <lineage>
        <taxon>Eukaryota</taxon>
        <taxon>Metazoa</taxon>
        <taxon>Ecdysozoa</taxon>
        <taxon>Nematoda</taxon>
        <taxon>Chromadorea</taxon>
        <taxon>Rhabditida</taxon>
        <taxon>Spirurina</taxon>
        <taxon>Oxyuridomorpha</taxon>
        <taxon>Oxyuroidea</taxon>
        <taxon>Oxyuridae</taxon>
        <taxon>Syphacia</taxon>
    </lineage>
</organism>